<feature type="active site" description="Proton donor" evidence="2">
    <location>
        <position position="35"/>
    </location>
</feature>
<dbReference type="InterPro" id="IPR004175">
    <property type="entry name" value="RNA_CPDase"/>
</dbReference>
<feature type="domain" description="Phosphoesterase HXTX" evidence="3">
    <location>
        <begin position="91"/>
        <end position="167"/>
    </location>
</feature>
<dbReference type="RefSeq" id="WP_306737171.1">
    <property type="nucleotide sequence ID" value="NZ_JANHAX010000006.1"/>
</dbReference>
<dbReference type="EMBL" id="JANHAX010000006">
    <property type="protein sequence ID" value="MDQ2091871.1"/>
    <property type="molecule type" value="Genomic_DNA"/>
</dbReference>
<evidence type="ECO:0000256" key="2">
    <source>
        <dbReference type="HAMAP-Rule" id="MF_01940"/>
    </source>
</evidence>
<organism evidence="4 5">
    <name type="scientific">Marimonas arenosa</name>
    <dbReference type="NCBI Taxonomy" id="1795305"/>
    <lineage>
        <taxon>Bacteria</taxon>
        <taxon>Pseudomonadati</taxon>
        <taxon>Pseudomonadota</taxon>
        <taxon>Alphaproteobacteria</taxon>
        <taxon>Rhodobacterales</taxon>
        <taxon>Paracoccaceae</taxon>
        <taxon>Marimonas</taxon>
    </lineage>
</organism>
<keyword evidence="1 2" id="KW-0378">Hydrolase</keyword>
<comment type="catalytic activity">
    <reaction evidence="2">
        <text>a 3'-end 2',3'-cyclophospho-ribonucleotide-RNA + H2O = a 3'-end 2'-phospho-ribonucleotide-RNA + H(+)</text>
        <dbReference type="Rhea" id="RHEA:11828"/>
        <dbReference type="Rhea" id="RHEA-COMP:10464"/>
        <dbReference type="Rhea" id="RHEA-COMP:17353"/>
        <dbReference type="ChEBI" id="CHEBI:15377"/>
        <dbReference type="ChEBI" id="CHEBI:15378"/>
        <dbReference type="ChEBI" id="CHEBI:83064"/>
        <dbReference type="ChEBI" id="CHEBI:173113"/>
        <dbReference type="EC" id="3.1.4.58"/>
    </reaction>
</comment>
<dbReference type="Proteomes" id="UP001226762">
    <property type="component" value="Unassembled WGS sequence"/>
</dbReference>
<evidence type="ECO:0000313" key="5">
    <source>
        <dbReference type="Proteomes" id="UP001226762"/>
    </source>
</evidence>
<gene>
    <name evidence="4" type="primary">thpR</name>
    <name evidence="4" type="ORF">NO357_18365</name>
</gene>
<comment type="function">
    <text evidence="2">Hydrolyzes RNA 2',3'-cyclic phosphodiester to an RNA 2'-phosphomonoester.</text>
</comment>
<evidence type="ECO:0000313" key="4">
    <source>
        <dbReference type="EMBL" id="MDQ2091871.1"/>
    </source>
</evidence>
<evidence type="ECO:0000256" key="1">
    <source>
        <dbReference type="ARBA" id="ARBA00022801"/>
    </source>
</evidence>
<protein>
    <recommendedName>
        <fullName evidence="2">RNA 2',3'-cyclic phosphodiesterase</fullName>
        <shortName evidence="2">RNA 2',3'-CPDase</shortName>
        <ecNumber evidence="2">3.1.4.58</ecNumber>
    </recommendedName>
</protein>
<keyword evidence="5" id="KW-1185">Reference proteome</keyword>
<reference evidence="4" key="1">
    <citation type="submission" date="2022-07" db="EMBL/GenBank/DDBJ databases">
        <authorList>
            <person name="Otstavnykh N."/>
            <person name="Isaeva M."/>
            <person name="Bystritskaya E."/>
        </authorList>
    </citation>
    <scope>NUCLEOTIDE SEQUENCE</scope>
    <source>
        <strain evidence="4">KCTC 52189</strain>
    </source>
</reference>
<dbReference type="HAMAP" id="MF_01940">
    <property type="entry name" value="RNA_CPDase"/>
    <property type="match status" value="1"/>
</dbReference>
<dbReference type="PANTHER" id="PTHR35561:SF1">
    <property type="entry name" value="RNA 2',3'-CYCLIC PHOSPHODIESTERASE"/>
    <property type="match status" value="1"/>
</dbReference>
<dbReference type="SUPFAM" id="SSF55144">
    <property type="entry name" value="LigT-like"/>
    <property type="match status" value="1"/>
</dbReference>
<feature type="short sequence motif" description="HXTX 2" evidence="2">
    <location>
        <begin position="118"/>
        <end position="121"/>
    </location>
</feature>
<proteinExistence type="inferred from homology"/>
<dbReference type="Gene3D" id="3.90.1140.10">
    <property type="entry name" value="Cyclic phosphodiesterase"/>
    <property type="match status" value="1"/>
</dbReference>
<comment type="similarity">
    <text evidence="2">Belongs to the 2H phosphoesterase superfamily. ThpR family.</text>
</comment>
<dbReference type="GO" id="GO:0008664">
    <property type="term" value="F:RNA 2',3'-cyclic 3'-phosphodiesterase activity"/>
    <property type="evidence" value="ECO:0007669"/>
    <property type="project" value="UniProtKB-EC"/>
</dbReference>
<evidence type="ECO:0000259" key="3">
    <source>
        <dbReference type="Pfam" id="PF02834"/>
    </source>
</evidence>
<feature type="domain" description="Phosphoesterase HXTX" evidence="3">
    <location>
        <begin position="12"/>
        <end position="80"/>
    </location>
</feature>
<dbReference type="EC" id="3.1.4.58" evidence="2"/>
<dbReference type="PANTHER" id="PTHR35561">
    <property type="entry name" value="RNA 2',3'-CYCLIC PHOSPHODIESTERASE"/>
    <property type="match status" value="1"/>
</dbReference>
<reference evidence="4" key="2">
    <citation type="submission" date="2023-02" db="EMBL/GenBank/DDBJ databases">
        <title>'Rhodoalgimonas zhirmunskyi' gen. nov., isolated from a red alga.</title>
        <authorList>
            <person name="Nedashkovskaya O.I."/>
            <person name="Otstavnykh N.Y."/>
            <person name="Bystritskaya E.P."/>
            <person name="Balabanova L.A."/>
            <person name="Isaeva M.P."/>
        </authorList>
    </citation>
    <scope>NUCLEOTIDE SEQUENCE</scope>
    <source>
        <strain evidence="4">KCTC 52189</strain>
    </source>
</reference>
<dbReference type="AlphaFoldDB" id="A0AAE3WF50"/>
<dbReference type="InterPro" id="IPR009097">
    <property type="entry name" value="Cyclic_Pdiesterase"/>
</dbReference>
<dbReference type="InterPro" id="IPR014051">
    <property type="entry name" value="Phosphoesterase_HXTX"/>
</dbReference>
<feature type="short sequence motif" description="HXTX 1" evidence="2">
    <location>
        <begin position="35"/>
        <end position="38"/>
    </location>
</feature>
<dbReference type="NCBIfam" id="TIGR02258">
    <property type="entry name" value="2_5_ligase"/>
    <property type="match status" value="1"/>
</dbReference>
<sequence>MRAFIAVDLPEALRAALEQGQEGLPGRPVPSENLHLTLAFLGEVAEPVLHDVHEGLSGLRLTAPELRVSELDVFGGRRPNLCFAAVAMVPDLEAAQRAVVRVCRAAGVDLRRERFRPHVTLARFGRELGRREAERLAAKLGVVHLPPERAESFSLCRSDLRPEGPVYSMLAQYEFTADPEAGI</sequence>
<feature type="active site" description="Proton acceptor" evidence="2">
    <location>
        <position position="118"/>
    </location>
</feature>
<comment type="caution">
    <text evidence="4">The sequence shown here is derived from an EMBL/GenBank/DDBJ whole genome shotgun (WGS) entry which is preliminary data.</text>
</comment>
<dbReference type="Pfam" id="PF02834">
    <property type="entry name" value="LigT_PEase"/>
    <property type="match status" value="2"/>
</dbReference>
<dbReference type="GO" id="GO:0004113">
    <property type="term" value="F:2',3'-cyclic-nucleotide 3'-phosphodiesterase activity"/>
    <property type="evidence" value="ECO:0007669"/>
    <property type="project" value="InterPro"/>
</dbReference>
<accession>A0AAE3WF50</accession>
<name>A0AAE3WF50_9RHOB</name>